<reference evidence="2" key="1">
    <citation type="journal article" date="2001" name="Int. J. Syst. Evol. Microbiol.">
        <title>Methanofollis aquaemaris sp. nov., a methanogen isolated from an aquaculture fish pond.</title>
        <authorList>
            <person name="Lai M.C."/>
            <person name="Chen S.C."/>
        </authorList>
    </citation>
    <scope>NUCLEOTIDE SEQUENCE</scope>
    <source>
        <strain evidence="2">N2F9704</strain>
    </source>
</reference>
<dbReference type="Proteomes" id="UP001042704">
    <property type="component" value="Chromosome"/>
</dbReference>
<evidence type="ECO:0000256" key="1">
    <source>
        <dbReference type="SAM" id="Phobius"/>
    </source>
</evidence>
<keyword evidence="1" id="KW-1133">Transmembrane helix</keyword>
<organism evidence="2 3">
    <name type="scientific">Methanofollis aquaemaris</name>
    <dbReference type="NCBI Taxonomy" id="126734"/>
    <lineage>
        <taxon>Archaea</taxon>
        <taxon>Methanobacteriati</taxon>
        <taxon>Methanobacteriota</taxon>
        <taxon>Stenosarchaea group</taxon>
        <taxon>Methanomicrobia</taxon>
        <taxon>Methanomicrobiales</taxon>
        <taxon>Methanomicrobiaceae</taxon>
        <taxon>Methanofollis</taxon>
    </lineage>
</organism>
<dbReference type="KEGG" id="maqe:RJ40_12160"/>
<sequence length="162" mass="18543">MMKRQRWIIGIVIVVSLAVVLGAAVMMFWWGEEVVSSDMVEGKIYFDDNLSKGGTYSLGEAHTDPENNETWVYPGPDLRTGMKRQCFLFTCHDKNDGIFDRNRATYTMTVWDASGREYKTSYSRDRTGTKTIELHFTPRQAGEGGFRLTATNIRWVPGWVSR</sequence>
<proteinExistence type="predicted"/>
<evidence type="ECO:0000313" key="2">
    <source>
        <dbReference type="EMBL" id="QSZ68194.1"/>
    </source>
</evidence>
<evidence type="ECO:0000313" key="3">
    <source>
        <dbReference type="Proteomes" id="UP001042704"/>
    </source>
</evidence>
<feature type="transmembrane region" description="Helical" evidence="1">
    <location>
        <begin position="7"/>
        <end position="30"/>
    </location>
</feature>
<gene>
    <name evidence="2" type="ORF">RJ40_12160</name>
</gene>
<dbReference type="GeneID" id="76425134"/>
<dbReference type="RefSeq" id="WP_265581140.1">
    <property type="nucleotide sequence ID" value="NZ_CP036172.1"/>
</dbReference>
<dbReference type="AlphaFoldDB" id="A0A8A3S9B4"/>
<reference evidence="2" key="2">
    <citation type="submission" date="2019-02" db="EMBL/GenBank/DDBJ databases">
        <authorList>
            <person name="Chen S.-C."/>
            <person name="Chien H.-H."/>
            <person name="Lai M.-C."/>
        </authorList>
    </citation>
    <scope>NUCLEOTIDE SEQUENCE</scope>
    <source>
        <strain evidence="2">N2F9704</strain>
    </source>
</reference>
<accession>A0A8A3S9B4</accession>
<keyword evidence="1" id="KW-0472">Membrane</keyword>
<keyword evidence="1" id="KW-0812">Transmembrane</keyword>
<keyword evidence="3" id="KW-1185">Reference proteome</keyword>
<dbReference type="EMBL" id="CP036172">
    <property type="protein sequence ID" value="QSZ68194.1"/>
    <property type="molecule type" value="Genomic_DNA"/>
</dbReference>
<name>A0A8A3S9B4_9EURY</name>
<protein>
    <submittedName>
        <fullName evidence="2">Uncharacterized protein</fullName>
    </submittedName>
</protein>